<gene>
    <name evidence="1" type="ORF">METZ01_LOCUS234664</name>
</gene>
<dbReference type="AlphaFoldDB" id="A0A382H3F8"/>
<sequence length="31" mass="3625">MLPIASIAVFILKIYSSDWMPIQYDGFIKTY</sequence>
<organism evidence="1">
    <name type="scientific">marine metagenome</name>
    <dbReference type="NCBI Taxonomy" id="408172"/>
    <lineage>
        <taxon>unclassified sequences</taxon>
        <taxon>metagenomes</taxon>
        <taxon>ecological metagenomes</taxon>
    </lineage>
</organism>
<evidence type="ECO:0000313" key="1">
    <source>
        <dbReference type="EMBL" id="SVB81810.1"/>
    </source>
</evidence>
<proteinExistence type="predicted"/>
<reference evidence="1" key="1">
    <citation type="submission" date="2018-05" db="EMBL/GenBank/DDBJ databases">
        <authorList>
            <person name="Lanie J.A."/>
            <person name="Ng W.-L."/>
            <person name="Kazmierczak K.M."/>
            <person name="Andrzejewski T.M."/>
            <person name="Davidsen T.M."/>
            <person name="Wayne K.J."/>
            <person name="Tettelin H."/>
            <person name="Glass J.I."/>
            <person name="Rusch D."/>
            <person name="Podicherti R."/>
            <person name="Tsui H.-C.T."/>
            <person name="Winkler M.E."/>
        </authorList>
    </citation>
    <scope>NUCLEOTIDE SEQUENCE</scope>
</reference>
<dbReference type="EMBL" id="UINC01058950">
    <property type="protein sequence ID" value="SVB81810.1"/>
    <property type="molecule type" value="Genomic_DNA"/>
</dbReference>
<protein>
    <submittedName>
        <fullName evidence="1">Uncharacterized protein</fullName>
    </submittedName>
</protein>
<name>A0A382H3F8_9ZZZZ</name>
<accession>A0A382H3F8</accession>